<name>A0A0G0KIS3_9BACT</name>
<evidence type="ECO:0000256" key="1">
    <source>
        <dbReference type="SAM" id="MobiDB-lite"/>
    </source>
</evidence>
<organism evidence="3 4">
    <name type="scientific">Candidatus Woesebacteria bacterium GW2011_GWB1_38_5b</name>
    <dbReference type="NCBI Taxonomy" id="1618569"/>
    <lineage>
        <taxon>Bacteria</taxon>
        <taxon>Candidatus Woeseibacteriota</taxon>
    </lineage>
</organism>
<dbReference type="EMBL" id="LBUZ01000011">
    <property type="protein sequence ID" value="KKQ75425.1"/>
    <property type="molecule type" value="Genomic_DNA"/>
</dbReference>
<feature type="region of interest" description="Disordered" evidence="1">
    <location>
        <begin position="27"/>
        <end position="46"/>
    </location>
</feature>
<reference evidence="3 4" key="1">
    <citation type="journal article" date="2015" name="Nature">
        <title>rRNA introns, odd ribosomes, and small enigmatic genomes across a large radiation of phyla.</title>
        <authorList>
            <person name="Brown C.T."/>
            <person name="Hug L.A."/>
            <person name="Thomas B.C."/>
            <person name="Sharon I."/>
            <person name="Castelle C.J."/>
            <person name="Singh A."/>
            <person name="Wilkins M.J."/>
            <person name="Williams K.H."/>
            <person name="Banfield J.F."/>
        </authorList>
    </citation>
    <scope>NUCLEOTIDE SEQUENCE [LARGE SCALE GENOMIC DNA]</scope>
</reference>
<dbReference type="AlphaFoldDB" id="A0A0G0KIS3"/>
<feature type="region of interest" description="Disordered" evidence="1">
    <location>
        <begin position="83"/>
        <end position="110"/>
    </location>
</feature>
<evidence type="ECO:0000313" key="4">
    <source>
        <dbReference type="Proteomes" id="UP000034181"/>
    </source>
</evidence>
<evidence type="ECO:0000313" key="3">
    <source>
        <dbReference type="EMBL" id="KKQ75425.1"/>
    </source>
</evidence>
<comment type="caution">
    <text evidence="3">The sequence shown here is derived from an EMBL/GenBank/DDBJ whole genome shotgun (WGS) entry which is preliminary data.</text>
</comment>
<proteinExistence type="predicted"/>
<gene>
    <name evidence="3" type="ORF">US96_C0011G0023</name>
</gene>
<feature type="chain" id="PRO_5002533190" evidence="2">
    <location>
        <begin position="20"/>
        <end position="130"/>
    </location>
</feature>
<sequence length="130" mass="14145">MIRYIFISVLFLVPLPAYAESSSSVTVNNSVNASNNNSGDNNAEVSTDIRIETNGKVTEYSSDKPENVEINVKNGVSEIKVDGQIVEDDSATSSPTPASEPKNKIEESQHSRSMLDFIGDIFKSVFSLLL</sequence>
<evidence type="ECO:0000256" key="2">
    <source>
        <dbReference type="SAM" id="SignalP"/>
    </source>
</evidence>
<feature type="compositionally biased region" description="Basic and acidic residues" evidence="1">
    <location>
        <begin position="101"/>
        <end position="110"/>
    </location>
</feature>
<keyword evidence="2" id="KW-0732">Signal</keyword>
<feature type="signal peptide" evidence="2">
    <location>
        <begin position="1"/>
        <end position="19"/>
    </location>
</feature>
<protein>
    <submittedName>
        <fullName evidence="3">Uncharacterized protein</fullName>
    </submittedName>
</protein>
<accession>A0A0G0KIS3</accession>
<dbReference type="Proteomes" id="UP000034181">
    <property type="component" value="Unassembled WGS sequence"/>
</dbReference>